<protein>
    <recommendedName>
        <fullName evidence="3">Phosphatase</fullName>
    </recommendedName>
</protein>
<dbReference type="EMBL" id="BIMW01000077">
    <property type="protein sequence ID" value="GCE93727.1"/>
    <property type="molecule type" value="Genomic_DNA"/>
</dbReference>
<dbReference type="SUPFAM" id="SSF63829">
    <property type="entry name" value="Calcium-dependent phosphotriesterase"/>
    <property type="match status" value="1"/>
</dbReference>
<evidence type="ECO:0008006" key="3">
    <source>
        <dbReference type="Google" id="ProtNLM"/>
    </source>
</evidence>
<accession>A0A5M3T4D7</accession>
<dbReference type="InterPro" id="IPR008557">
    <property type="entry name" value="PhoX"/>
</dbReference>
<keyword evidence="2" id="KW-1185">Reference proteome</keyword>
<evidence type="ECO:0000313" key="2">
    <source>
        <dbReference type="Proteomes" id="UP000326169"/>
    </source>
</evidence>
<dbReference type="PANTHER" id="PTHR35399:SF2">
    <property type="entry name" value="DUF839 DOMAIN-CONTAINING PROTEIN"/>
    <property type="match status" value="1"/>
</dbReference>
<name>A0A5M3T4D7_LIMPL</name>
<comment type="caution">
    <text evidence="1">The sequence shown here is derived from an EMBL/GenBank/DDBJ whole genome shotgun (WGS) entry which is preliminary data.</text>
</comment>
<evidence type="ECO:0000313" key="1">
    <source>
        <dbReference type="EMBL" id="GCE93727.1"/>
    </source>
</evidence>
<dbReference type="RefSeq" id="WP_152088492.1">
    <property type="nucleotide sequence ID" value="NZ_BIMW01000077.1"/>
</dbReference>
<sequence length="738" mass="79461">MASYKRRDFLLFISAGMGAVALKGCQPSEPGNVLSSSSTTEISSFSPSFKPVKGPMPLPTYETITVADHQAISGKYSQYEVIDDLVLPEGFTYDVIATWGEAVGDSRCGYNNDYLSFIQTDKNQGFLTVNFEYVSAKPWLETYEEVIGRSLPMAVVKQAFEAAQSQSIDAFSLPAQDPLRQAILEISKEGLIDMGMGVISLGRDSEGKWVRTYSSVDRRITGISGWTDGRYLKATGPAVGVFRQGGRGYNDRLGDKIIGTFANCAGGTTPWGTVLSAEENFQSYVTESVHPDGTSFSPSDTPFSTTRGLGNVLGLAGNKYGWIVEVNPADPEDYGTKHTWLGRYRHEAVGVRVKAGKPLAFYSGCDRRSGHLYKFVSSDPVVDPSDRQNSRLLTSGMLYAAKFYPDGSGKWIPMAPNTAVNPDPASVHIGGALALPLRPEGGSFVATTDEEVETFKKQYKTLGDLYSGDPPTKQGAILIDAHLAASAAGATCCARPEDTMIAPDGSLYIAFTSGGGDPGGEGPDGRIFQGPGGVIPHEPGWIVRLIENHGDPEALRFRWEMWAAGGEISEGGLGFSNPDNLEFDSQGNLWMVTDISTGSQNKPVPPGRVNQAGDPLASRDLIGLYGNNSLWCLPTSEPDAGQAYLFAIGPMECELCGPFFSPDQQTLFLAVQHPGEYNGKRRNMASQVREFAMTGLDGQEFIQTRGVPIGSNWPGKNPTDPPKPSIVAIRRQNLGAIV</sequence>
<reference evidence="1 2" key="1">
    <citation type="journal article" date="2019" name="J Genomics">
        <title>The Draft Genome of a Hydrogen-producing Cyanobacterium, Arthrospira platensis NIES-46.</title>
        <authorList>
            <person name="Suzuki S."/>
            <person name="Yamaguchi H."/>
            <person name="Kawachi M."/>
        </authorList>
    </citation>
    <scope>NUCLEOTIDE SEQUENCE [LARGE SCALE GENOMIC DNA]</scope>
    <source>
        <strain evidence="1 2">NIES-46</strain>
    </source>
</reference>
<gene>
    <name evidence="1" type="ORF">NIES46_17790</name>
</gene>
<dbReference type="PANTHER" id="PTHR35399">
    <property type="entry name" value="SLR8030 PROTEIN"/>
    <property type="match status" value="1"/>
</dbReference>
<organism evidence="1 2">
    <name type="scientific">Limnospira platensis NIES-46</name>
    <dbReference type="NCBI Taxonomy" id="1236695"/>
    <lineage>
        <taxon>Bacteria</taxon>
        <taxon>Bacillati</taxon>
        <taxon>Cyanobacteriota</taxon>
        <taxon>Cyanophyceae</taxon>
        <taxon>Oscillatoriophycideae</taxon>
        <taxon>Oscillatoriales</taxon>
        <taxon>Sirenicapillariaceae</taxon>
        <taxon>Limnospira</taxon>
    </lineage>
</organism>
<dbReference type="GeneID" id="301682636"/>
<proteinExistence type="predicted"/>
<dbReference type="Pfam" id="PF05787">
    <property type="entry name" value="PhoX"/>
    <property type="match status" value="1"/>
</dbReference>
<dbReference type="Proteomes" id="UP000326169">
    <property type="component" value="Unassembled WGS sequence"/>
</dbReference>